<feature type="compositionally biased region" description="Polar residues" evidence="6">
    <location>
        <begin position="290"/>
        <end position="301"/>
    </location>
</feature>
<dbReference type="InterPro" id="IPR006856">
    <property type="entry name" value="MATalpha_HMGbox"/>
</dbReference>
<dbReference type="GO" id="GO:0008301">
    <property type="term" value="F:DNA binding, bending"/>
    <property type="evidence" value="ECO:0007669"/>
    <property type="project" value="InterPro"/>
</dbReference>
<dbReference type="AlphaFoldDB" id="F2T6J6"/>
<feature type="domain" description="Alpha box" evidence="7">
    <location>
        <begin position="99"/>
        <end position="149"/>
    </location>
</feature>
<protein>
    <submittedName>
        <fullName evidence="8">Mating locus 1-1</fullName>
    </submittedName>
</protein>
<dbReference type="GO" id="GO:0045895">
    <property type="term" value="P:positive regulation of mating-type specific transcription, DNA-templated"/>
    <property type="evidence" value="ECO:0007669"/>
    <property type="project" value="InterPro"/>
</dbReference>
<evidence type="ECO:0000313" key="8">
    <source>
        <dbReference type="EMBL" id="EGE78810.2"/>
    </source>
</evidence>
<evidence type="ECO:0000256" key="4">
    <source>
        <dbReference type="ARBA" id="ARBA00023242"/>
    </source>
</evidence>
<gene>
    <name evidence="8" type="ORF">BDDG_01747</name>
</gene>
<evidence type="ECO:0000256" key="3">
    <source>
        <dbReference type="ARBA" id="ARBA00023163"/>
    </source>
</evidence>
<feature type="compositionally biased region" description="Polar residues" evidence="6">
    <location>
        <begin position="255"/>
        <end position="270"/>
    </location>
</feature>
<evidence type="ECO:0000256" key="5">
    <source>
        <dbReference type="RuleBase" id="RU003516"/>
    </source>
</evidence>
<organism evidence="8">
    <name type="scientific">Ajellomyces dermatitidis (strain ATCC 18188 / CBS 674.68)</name>
    <name type="common">Blastomyces dermatitidis</name>
    <dbReference type="NCBI Taxonomy" id="653446"/>
    <lineage>
        <taxon>Eukaryota</taxon>
        <taxon>Fungi</taxon>
        <taxon>Dikarya</taxon>
        <taxon>Ascomycota</taxon>
        <taxon>Pezizomycotina</taxon>
        <taxon>Eurotiomycetes</taxon>
        <taxon>Eurotiomycetidae</taxon>
        <taxon>Onygenales</taxon>
        <taxon>Ajellomycetaceae</taxon>
        <taxon>Blastomyces</taxon>
    </lineage>
</organism>
<sequence length="404" mass="44065">MAANDVSAVHRAFNKLFTTLTPDQLQNFQHFLHEATAANTNPTSNVDAGLHSMDHDSASFPKTNPLTHMTVAAPIPAPTTSNAVSRTPPSRGKRVRENGKLRPLNSFIAFRTFPDLSQKIKSGLLRLLWTSDPFKAKWAILAKAYSIIRDSHAGQVNLESFLALNGPLIGIVGPSDYLRVMGLQLAVSMDKQFSVIKNNHHVGPTQGDLTTNLSVDDIVTHCYQTGYVAGVLSPDNSNHGVGVAMAVAAQPNYSHYSQPGSPCQQNTVSSPRPPRTIHASSPKPAVQNPDPVNSETGTTENRPVRSSGIGSVPNSDQAFNTNGAMHLPQGTLECINPTIENSYTAENFDQELRTAMSEFPIAPDDNGCFTFFNPELRNHSIYPYNPYHLQSDFDPYDIGEYLDL</sequence>
<evidence type="ECO:0000256" key="1">
    <source>
        <dbReference type="ARBA" id="ARBA00023015"/>
    </source>
</evidence>
<feature type="compositionally biased region" description="Polar residues" evidence="6">
    <location>
        <begin position="78"/>
        <end position="88"/>
    </location>
</feature>
<evidence type="ECO:0000256" key="6">
    <source>
        <dbReference type="SAM" id="MobiDB-lite"/>
    </source>
</evidence>
<accession>F2T6J6</accession>
<keyword evidence="4 5" id="KW-0539">Nucleus</keyword>
<evidence type="ECO:0000259" key="7">
    <source>
        <dbReference type="PROSITE" id="PS51325"/>
    </source>
</evidence>
<name>F2T6J6_AJEDA</name>
<dbReference type="Proteomes" id="UP000007802">
    <property type="component" value="Unassembled WGS sequence"/>
</dbReference>
<feature type="region of interest" description="Disordered" evidence="6">
    <location>
        <begin position="255"/>
        <end position="315"/>
    </location>
</feature>
<proteinExistence type="inferred from homology"/>
<keyword evidence="2 5" id="KW-0238">DNA-binding</keyword>
<reference evidence="8" key="1">
    <citation type="submission" date="2010-03" db="EMBL/GenBank/DDBJ databases">
        <title>Annotation of Blastomyces dermatitidis strain ATCC 18188.</title>
        <authorList>
            <consortium name="The Broad Institute Genome Sequencing Platform"/>
            <consortium name="Broad Institute Genome Sequencing Center for Infectious Disease."/>
            <person name="Cuomo C."/>
            <person name="Klein B."/>
            <person name="Sullivan T."/>
            <person name="Heitman J."/>
            <person name="Young S."/>
            <person name="Zeng Q."/>
            <person name="Gargeya S."/>
            <person name="Alvarado L."/>
            <person name="Berlin A.M."/>
            <person name="Chapman S.B."/>
            <person name="Chen Z."/>
            <person name="Freedman E."/>
            <person name="Gellesch M."/>
            <person name="Goldberg J."/>
            <person name="Griggs A."/>
            <person name="Gujja S."/>
            <person name="Heilman E."/>
            <person name="Heiman D."/>
            <person name="Howarth C."/>
            <person name="Mehta T."/>
            <person name="Neiman D."/>
            <person name="Pearson M."/>
            <person name="Roberts A."/>
            <person name="Saif S."/>
            <person name="Shea T."/>
            <person name="Shenoy N."/>
            <person name="Sisk P."/>
            <person name="Stolte C."/>
            <person name="Sykes S."/>
            <person name="White J."/>
            <person name="Yandava C."/>
            <person name="Haas B."/>
            <person name="Nusbaum C."/>
            <person name="Birren B."/>
        </authorList>
    </citation>
    <scope>NUCLEOTIDE SEQUENCE [LARGE SCALE GENOMIC DNA]</scope>
    <source>
        <strain evidence="8">ATCC 18188</strain>
    </source>
</reference>
<dbReference type="HOGENOM" id="CLU_051375_0_0_1"/>
<evidence type="ECO:0000256" key="2">
    <source>
        <dbReference type="ARBA" id="ARBA00023125"/>
    </source>
</evidence>
<comment type="subcellular location">
    <subcellularLocation>
        <location evidence="5">Nucleus</location>
    </subcellularLocation>
</comment>
<dbReference type="PROSITE" id="PS51325">
    <property type="entry name" value="ALPHA_BOX"/>
    <property type="match status" value="1"/>
</dbReference>
<keyword evidence="3 5" id="KW-0804">Transcription</keyword>
<feature type="region of interest" description="Disordered" evidence="6">
    <location>
        <begin position="76"/>
        <end position="97"/>
    </location>
</feature>
<dbReference type="EMBL" id="GG749411">
    <property type="protein sequence ID" value="EGE78810.2"/>
    <property type="molecule type" value="Genomic_DNA"/>
</dbReference>
<comment type="similarity">
    <text evidence="5">Belongs to the MATALPHA1 family.</text>
</comment>
<keyword evidence="1 5" id="KW-0805">Transcription regulation</keyword>
<dbReference type="Pfam" id="PF04769">
    <property type="entry name" value="MATalpha_HMGbox"/>
    <property type="match status" value="1"/>
</dbReference>
<dbReference type="GO" id="GO:0005634">
    <property type="term" value="C:nucleus"/>
    <property type="evidence" value="ECO:0007669"/>
    <property type="project" value="UniProtKB-SubCell"/>
</dbReference>
<dbReference type="OrthoDB" id="5398665at2759"/>